<organism evidence="3 4">
    <name type="scientific">Actinomycetospora endophytica</name>
    <dbReference type="NCBI Taxonomy" id="2291215"/>
    <lineage>
        <taxon>Bacteria</taxon>
        <taxon>Bacillati</taxon>
        <taxon>Actinomycetota</taxon>
        <taxon>Actinomycetes</taxon>
        <taxon>Pseudonocardiales</taxon>
        <taxon>Pseudonocardiaceae</taxon>
        <taxon>Actinomycetospora</taxon>
    </lineage>
</organism>
<comment type="caution">
    <text evidence="3">The sequence shown here is derived from an EMBL/GenBank/DDBJ whole genome shotgun (WGS) entry which is preliminary data.</text>
</comment>
<keyword evidence="1" id="KW-0472">Membrane</keyword>
<keyword evidence="1" id="KW-1133">Transmembrane helix</keyword>
<dbReference type="Pfam" id="PF13239">
    <property type="entry name" value="2TM"/>
    <property type="match status" value="1"/>
</dbReference>
<proteinExistence type="predicted"/>
<keyword evidence="1" id="KW-0812">Transmembrane</keyword>
<feature type="transmembrane region" description="Helical" evidence="1">
    <location>
        <begin position="23"/>
        <end position="40"/>
    </location>
</feature>
<dbReference type="EMBL" id="JAJNDB010000004">
    <property type="protein sequence ID" value="MCD2195448.1"/>
    <property type="molecule type" value="Genomic_DNA"/>
</dbReference>
<feature type="domain" description="2TM" evidence="2">
    <location>
        <begin position="12"/>
        <end position="83"/>
    </location>
</feature>
<accession>A0ABS8PBT1</accession>
<evidence type="ECO:0000256" key="1">
    <source>
        <dbReference type="SAM" id="Phobius"/>
    </source>
</evidence>
<protein>
    <submittedName>
        <fullName evidence="3">2TM domain-containing protein</fullName>
    </submittedName>
</protein>
<feature type="transmembrane region" description="Helical" evidence="1">
    <location>
        <begin position="46"/>
        <end position="64"/>
    </location>
</feature>
<name>A0ABS8PBT1_9PSEU</name>
<sequence>MADDDPRADAIGRLKHRQSFQQNALIFAGVAVLLVVIWAISGAGYFWPVFPIVGLAIALGAQAFQLYGQRPISEDDIQREMRRRPTDA</sequence>
<dbReference type="InterPro" id="IPR025698">
    <property type="entry name" value="2TM_dom"/>
</dbReference>
<gene>
    <name evidence="3" type="ORF">LQ327_18925</name>
</gene>
<dbReference type="RefSeq" id="WP_230736569.1">
    <property type="nucleotide sequence ID" value="NZ_JAJNDB010000004.1"/>
</dbReference>
<reference evidence="3 4" key="1">
    <citation type="submission" date="2021-11" db="EMBL/GenBank/DDBJ databases">
        <title>Draft genome sequence of Actinomycetospora sp. SF1 isolated from the rhizosphere soil.</title>
        <authorList>
            <person name="Duangmal K."/>
            <person name="Chantavorakit T."/>
        </authorList>
    </citation>
    <scope>NUCLEOTIDE SEQUENCE [LARGE SCALE GENOMIC DNA]</scope>
    <source>
        <strain evidence="3 4">TBRC 5722</strain>
    </source>
</reference>
<dbReference type="Proteomes" id="UP001199469">
    <property type="component" value="Unassembled WGS sequence"/>
</dbReference>
<keyword evidence="4" id="KW-1185">Reference proteome</keyword>
<evidence type="ECO:0000313" key="4">
    <source>
        <dbReference type="Proteomes" id="UP001199469"/>
    </source>
</evidence>
<evidence type="ECO:0000259" key="2">
    <source>
        <dbReference type="Pfam" id="PF13239"/>
    </source>
</evidence>
<evidence type="ECO:0000313" key="3">
    <source>
        <dbReference type="EMBL" id="MCD2195448.1"/>
    </source>
</evidence>